<dbReference type="InterPro" id="IPR050768">
    <property type="entry name" value="UPF0353/GerABKA_families"/>
</dbReference>
<dbReference type="SUPFAM" id="SSF53300">
    <property type="entry name" value="vWA-like"/>
    <property type="match status" value="1"/>
</dbReference>
<dbReference type="PANTHER" id="PTHR22550:SF5">
    <property type="entry name" value="LEUCINE ZIPPER PROTEIN 4"/>
    <property type="match status" value="1"/>
</dbReference>
<dbReference type="InterPro" id="IPR002035">
    <property type="entry name" value="VWF_A"/>
</dbReference>
<keyword evidence="2 5" id="KW-0812">Transmembrane</keyword>
<feature type="transmembrane region" description="Helical" evidence="5">
    <location>
        <begin position="345"/>
        <end position="363"/>
    </location>
</feature>
<keyword evidence="1" id="KW-1003">Cell membrane</keyword>
<accession>A0A9D1VCH4</accession>
<sequence>MTASSHLLFAVITPPDAVREFSFAHPELLFLLLLVPLLLLLRRRSGSATCVIHPSIRFAASELSRPATLAGRLGPILMSLAAACLIVALAQPRWLNHFEEKTVKCIDIMVACDLSGSMGEEDMSITAQDPYGRRIRRTVDRLTAAKFVINNFIDGRPHDRVGLVAFAGKAKSCSPLTLDHTLVRYILEHFYLGDRFRPGYIREQGTAIGTAIVSAALRLRDPEDVGEKGDQGLPENERAKSKVIILVTDGVSNMGSISPQDAAREAAKLGIKIFPIGIGQDRRLSQYTANINSIDEESLKEIAAITGGQYYRASSGNELMKAFSDIDRLEKSDIKQRAVTTVRELFYWPLALGCLLLALSILLRSLRPAPAP</sequence>
<gene>
    <name evidence="7" type="ORF">H9862_07580</name>
</gene>
<dbReference type="AlphaFoldDB" id="A0A9D1VCH4"/>
<evidence type="ECO:0000313" key="7">
    <source>
        <dbReference type="EMBL" id="HIX20442.1"/>
    </source>
</evidence>
<feature type="transmembrane region" description="Helical" evidence="5">
    <location>
        <begin position="23"/>
        <end position="41"/>
    </location>
</feature>
<dbReference type="Pfam" id="PF00092">
    <property type="entry name" value="VWA"/>
    <property type="match status" value="1"/>
</dbReference>
<evidence type="ECO:0000313" key="8">
    <source>
        <dbReference type="Proteomes" id="UP000823964"/>
    </source>
</evidence>
<comment type="caution">
    <text evidence="7">The sequence shown here is derived from an EMBL/GenBank/DDBJ whole genome shotgun (WGS) entry which is preliminary data.</text>
</comment>
<dbReference type="EMBL" id="DXFQ01000139">
    <property type="protein sequence ID" value="HIX20442.1"/>
    <property type="molecule type" value="Genomic_DNA"/>
</dbReference>
<name>A0A9D1VCH4_9BACT</name>
<dbReference type="InterPro" id="IPR036465">
    <property type="entry name" value="vWFA_dom_sf"/>
</dbReference>
<dbReference type="Pfam" id="PF07584">
    <property type="entry name" value="BatA"/>
    <property type="match status" value="1"/>
</dbReference>
<evidence type="ECO:0000256" key="4">
    <source>
        <dbReference type="ARBA" id="ARBA00023136"/>
    </source>
</evidence>
<reference evidence="7" key="2">
    <citation type="submission" date="2021-04" db="EMBL/GenBank/DDBJ databases">
        <authorList>
            <person name="Gilroy R."/>
        </authorList>
    </citation>
    <scope>NUCLEOTIDE SEQUENCE</scope>
    <source>
        <strain evidence="7">14975</strain>
    </source>
</reference>
<organism evidence="7 8">
    <name type="scientific">Candidatus Akkermansia intestinigallinarum</name>
    <dbReference type="NCBI Taxonomy" id="2838431"/>
    <lineage>
        <taxon>Bacteria</taxon>
        <taxon>Pseudomonadati</taxon>
        <taxon>Verrucomicrobiota</taxon>
        <taxon>Verrucomicrobiia</taxon>
        <taxon>Verrucomicrobiales</taxon>
        <taxon>Akkermansiaceae</taxon>
        <taxon>Akkermansia</taxon>
    </lineage>
</organism>
<dbReference type="PANTHER" id="PTHR22550">
    <property type="entry name" value="SPORE GERMINATION PROTEIN"/>
    <property type="match status" value="1"/>
</dbReference>
<dbReference type="InterPro" id="IPR024163">
    <property type="entry name" value="Aerotolerance_reg_N"/>
</dbReference>
<evidence type="ECO:0000256" key="1">
    <source>
        <dbReference type="ARBA" id="ARBA00022475"/>
    </source>
</evidence>
<evidence type="ECO:0000259" key="6">
    <source>
        <dbReference type="PROSITE" id="PS50234"/>
    </source>
</evidence>
<keyword evidence="3 5" id="KW-1133">Transmembrane helix</keyword>
<reference evidence="7" key="1">
    <citation type="journal article" date="2021" name="PeerJ">
        <title>Extensive microbial diversity within the chicken gut microbiome revealed by metagenomics and culture.</title>
        <authorList>
            <person name="Gilroy R."/>
            <person name="Ravi A."/>
            <person name="Getino M."/>
            <person name="Pursley I."/>
            <person name="Horton D.L."/>
            <person name="Alikhan N.F."/>
            <person name="Baker D."/>
            <person name="Gharbi K."/>
            <person name="Hall N."/>
            <person name="Watson M."/>
            <person name="Adriaenssens E.M."/>
            <person name="Foster-Nyarko E."/>
            <person name="Jarju S."/>
            <person name="Secka A."/>
            <person name="Antonio M."/>
            <person name="Oren A."/>
            <person name="Chaudhuri R.R."/>
            <person name="La Ragione R."/>
            <person name="Hildebrand F."/>
            <person name="Pallen M.J."/>
        </authorList>
    </citation>
    <scope>NUCLEOTIDE SEQUENCE</scope>
    <source>
        <strain evidence="7">14975</strain>
    </source>
</reference>
<proteinExistence type="predicted"/>
<dbReference type="Gene3D" id="3.40.50.410">
    <property type="entry name" value="von Willebrand factor, type A domain"/>
    <property type="match status" value="1"/>
</dbReference>
<dbReference type="PROSITE" id="PS50234">
    <property type="entry name" value="VWFA"/>
    <property type="match status" value="1"/>
</dbReference>
<evidence type="ECO:0000256" key="5">
    <source>
        <dbReference type="SAM" id="Phobius"/>
    </source>
</evidence>
<evidence type="ECO:0000256" key="2">
    <source>
        <dbReference type="ARBA" id="ARBA00022692"/>
    </source>
</evidence>
<dbReference type="Proteomes" id="UP000823964">
    <property type="component" value="Unassembled WGS sequence"/>
</dbReference>
<feature type="domain" description="VWFA" evidence="6">
    <location>
        <begin position="107"/>
        <end position="326"/>
    </location>
</feature>
<evidence type="ECO:0000256" key="3">
    <source>
        <dbReference type="ARBA" id="ARBA00022989"/>
    </source>
</evidence>
<keyword evidence="4 5" id="KW-0472">Membrane</keyword>
<dbReference type="SMART" id="SM00327">
    <property type="entry name" value="VWA"/>
    <property type="match status" value="1"/>
</dbReference>
<protein>
    <submittedName>
        <fullName evidence="7">VWA domain-containing protein</fullName>
    </submittedName>
</protein>